<dbReference type="GO" id="GO:0006950">
    <property type="term" value="P:response to stress"/>
    <property type="evidence" value="ECO:0007669"/>
    <property type="project" value="TreeGrafter"/>
</dbReference>
<gene>
    <name evidence="2" type="ORF">DB31_2514</name>
</gene>
<evidence type="ECO:0000313" key="3">
    <source>
        <dbReference type="Proteomes" id="UP000028725"/>
    </source>
</evidence>
<evidence type="ECO:0000313" key="2">
    <source>
        <dbReference type="EMBL" id="KFE63746.1"/>
    </source>
</evidence>
<dbReference type="PANTHER" id="PTHR33164:SF43">
    <property type="entry name" value="HTH-TYPE TRANSCRIPTIONAL REPRESSOR YETL"/>
    <property type="match status" value="1"/>
</dbReference>
<dbReference type="SMART" id="SM00347">
    <property type="entry name" value="HTH_MARR"/>
    <property type="match status" value="1"/>
</dbReference>
<dbReference type="PROSITE" id="PS50995">
    <property type="entry name" value="HTH_MARR_2"/>
    <property type="match status" value="1"/>
</dbReference>
<dbReference type="InterPro" id="IPR036388">
    <property type="entry name" value="WH-like_DNA-bd_sf"/>
</dbReference>
<proteinExistence type="predicted"/>
<dbReference type="PATRIC" id="fig|394096.3.peg.6847"/>
<organism evidence="2 3">
    <name type="scientific">Hyalangium minutum</name>
    <dbReference type="NCBI Taxonomy" id="394096"/>
    <lineage>
        <taxon>Bacteria</taxon>
        <taxon>Pseudomonadati</taxon>
        <taxon>Myxococcota</taxon>
        <taxon>Myxococcia</taxon>
        <taxon>Myxococcales</taxon>
        <taxon>Cystobacterineae</taxon>
        <taxon>Archangiaceae</taxon>
        <taxon>Hyalangium</taxon>
    </lineage>
</organism>
<dbReference type="AlphaFoldDB" id="A0A085W7T3"/>
<feature type="domain" description="HTH marR-type" evidence="1">
    <location>
        <begin position="11"/>
        <end position="143"/>
    </location>
</feature>
<dbReference type="Proteomes" id="UP000028725">
    <property type="component" value="Unassembled WGS sequence"/>
</dbReference>
<dbReference type="InterPro" id="IPR036390">
    <property type="entry name" value="WH_DNA-bd_sf"/>
</dbReference>
<dbReference type="InterPro" id="IPR039422">
    <property type="entry name" value="MarR/SlyA-like"/>
</dbReference>
<dbReference type="STRING" id="394096.DB31_2514"/>
<protein>
    <submittedName>
        <fullName evidence="2">Transcriptional regulator, MarR family protein</fullName>
    </submittedName>
</protein>
<name>A0A085W7T3_9BACT</name>
<dbReference type="Gene3D" id="1.10.10.10">
    <property type="entry name" value="Winged helix-like DNA-binding domain superfamily/Winged helix DNA-binding domain"/>
    <property type="match status" value="1"/>
</dbReference>
<accession>A0A085W7T3</accession>
<reference evidence="2 3" key="1">
    <citation type="submission" date="2014-04" db="EMBL/GenBank/DDBJ databases">
        <title>Genome assembly of Hyalangium minutum DSM 14724.</title>
        <authorList>
            <person name="Sharma G."/>
            <person name="Subramanian S."/>
        </authorList>
    </citation>
    <scope>NUCLEOTIDE SEQUENCE [LARGE SCALE GENOMIC DNA]</scope>
    <source>
        <strain evidence="2 3">DSM 14724</strain>
    </source>
</reference>
<dbReference type="RefSeq" id="WP_044195533.1">
    <property type="nucleotide sequence ID" value="NZ_JMCB01000016.1"/>
</dbReference>
<dbReference type="OrthoDB" id="5521015at2"/>
<evidence type="ECO:0000259" key="1">
    <source>
        <dbReference type="PROSITE" id="PS50995"/>
    </source>
</evidence>
<dbReference type="PANTHER" id="PTHR33164">
    <property type="entry name" value="TRANSCRIPTIONAL REGULATOR, MARR FAMILY"/>
    <property type="match status" value="1"/>
</dbReference>
<dbReference type="EMBL" id="JMCB01000016">
    <property type="protein sequence ID" value="KFE63746.1"/>
    <property type="molecule type" value="Genomic_DNA"/>
</dbReference>
<comment type="caution">
    <text evidence="2">The sequence shown here is derived from an EMBL/GenBank/DDBJ whole genome shotgun (WGS) entry which is preliminary data.</text>
</comment>
<dbReference type="Pfam" id="PF12802">
    <property type="entry name" value="MarR_2"/>
    <property type="match status" value="1"/>
</dbReference>
<sequence>MSTTSMPEPMAKRLGYALKRAQHALRTRMDDALRPLGLTSPQYAVLSAVELEPGMSNARLARAAFVTPQTMQGILANLERDGLLVRQADPEHGRILRSELTSRGKAVLARAHWAVEEVENAMISSLGTAEAARIATLLAQCADALSSTDPD</sequence>
<dbReference type="InterPro" id="IPR000835">
    <property type="entry name" value="HTH_MarR-typ"/>
</dbReference>
<keyword evidence="3" id="KW-1185">Reference proteome</keyword>
<dbReference type="SUPFAM" id="SSF46785">
    <property type="entry name" value="Winged helix' DNA-binding domain"/>
    <property type="match status" value="1"/>
</dbReference>
<dbReference type="GO" id="GO:0003700">
    <property type="term" value="F:DNA-binding transcription factor activity"/>
    <property type="evidence" value="ECO:0007669"/>
    <property type="project" value="InterPro"/>
</dbReference>